<keyword evidence="5 6" id="KW-0233">DNA recombination</keyword>
<dbReference type="Proteomes" id="UP000005013">
    <property type="component" value="Chromosome"/>
</dbReference>
<dbReference type="PANTHER" id="PTHR33217">
    <property type="entry name" value="TRANSPOSASE FOR INSERTION SEQUENCE ELEMENT IS1081"/>
    <property type="match status" value="1"/>
</dbReference>
<comment type="similarity">
    <text evidence="2 6">Belongs to the transposase mutator family.</text>
</comment>
<keyword evidence="3 6" id="KW-0815">Transposition</keyword>
<evidence type="ECO:0000256" key="5">
    <source>
        <dbReference type="ARBA" id="ARBA00023172"/>
    </source>
</evidence>
<dbReference type="PATRIC" id="fig|1163745.3.peg.353"/>
<evidence type="ECO:0000256" key="2">
    <source>
        <dbReference type="ARBA" id="ARBA00010961"/>
    </source>
</evidence>
<dbReference type="AlphaFoldDB" id="I0EQZ6"/>
<dbReference type="KEGG" id="hcm:HCD_01665"/>
<organism evidence="7 8">
    <name type="scientific">Helicobacter cetorum (strain ATCC BAA-540 / CCUG 52418 / MIT 99-5656)</name>
    <dbReference type="NCBI Taxonomy" id="1163745"/>
    <lineage>
        <taxon>Bacteria</taxon>
        <taxon>Pseudomonadati</taxon>
        <taxon>Campylobacterota</taxon>
        <taxon>Epsilonproteobacteria</taxon>
        <taxon>Campylobacterales</taxon>
        <taxon>Helicobacteraceae</taxon>
        <taxon>Helicobacter</taxon>
    </lineage>
</organism>
<gene>
    <name evidence="7" type="ordered locus">HCD_01665</name>
</gene>
<keyword evidence="8" id="KW-1185">Reference proteome</keyword>
<sequence>MQLCIVHQIRNSIKYVASKNQKEFLKDLKLVYQASTKEIAESELIRLNEKWGSKYLLVLKSWQNKWDNLSLFFKYPPA</sequence>
<comment type="function">
    <text evidence="1 6">Required for the transposition of the insertion element.</text>
</comment>
<evidence type="ECO:0000313" key="7">
    <source>
        <dbReference type="EMBL" id="AFI05365.1"/>
    </source>
</evidence>
<evidence type="ECO:0000256" key="4">
    <source>
        <dbReference type="ARBA" id="ARBA00023125"/>
    </source>
</evidence>
<dbReference type="GO" id="GO:0006313">
    <property type="term" value="P:DNA transposition"/>
    <property type="evidence" value="ECO:0007669"/>
    <property type="project" value="UniProtKB-UniRule"/>
</dbReference>
<reference evidence="7 8" key="1">
    <citation type="journal article" date="2013" name="PLoS ONE">
        <title>Sequence Divergence and Conservation in Genomes ofHelicobacter cetorum Strains from a Dolphin and a Whale.</title>
        <authorList>
            <person name="Kersulyte D."/>
            <person name="Rossi M."/>
            <person name="Berg D.E."/>
        </authorList>
    </citation>
    <scope>NUCLEOTIDE SEQUENCE [LARGE SCALE GENOMIC DNA]</scope>
    <source>
        <strain evidence="7 8">MIT 99-5656</strain>
    </source>
</reference>
<evidence type="ECO:0000313" key="8">
    <source>
        <dbReference type="Proteomes" id="UP000005013"/>
    </source>
</evidence>
<dbReference type="Pfam" id="PF00872">
    <property type="entry name" value="Transposase_mut"/>
    <property type="match status" value="1"/>
</dbReference>
<dbReference type="eggNOG" id="COG3328">
    <property type="taxonomic scope" value="Bacteria"/>
</dbReference>
<proteinExistence type="inferred from homology"/>
<evidence type="ECO:0000256" key="1">
    <source>
        <dbReference type="ARBA" id="ARBA00002190"/>
    </source>
</evidence>
<accession>I0EQZ6</accession>
<dbReference type="InterPro" id="IPR001207">
    <property type="entry name" value="Transposase_mutator"/>
</dbReference>
<evidence type="ECO:0000256" key="3">
    <source>
        <dbReference type="ARBA" id="ARBA00022578"/>
    </source>
</evidence>
<evidence type="ECO:0000256" key="6">
    <source>
        <dbReference type="RuleBase" id="RU365089"/>
    </source>
</evidence>
<name>I0EQZ6_HELCM</name>
<keyword evidence="4 6" id="KW-0238">DNA-binding</keyword>
<protein>
    <recommendedName>
        <fullName evidence="6">Mutator family transposase</fullName>
    </recommendedName>
</protein>
<dbReference type="GO" id="GO:0004803">
    <property type="term" value="F:transposase activity"/>
    <property type="evidence" value="ECO:0007669"/>
    <property type="project" value="UniProtKB-UniRule"/>
</dbReference>
<keyword evidence="6" id="KW-0814">Transposable element</keyword>
<dbReference type="EMBL" id="CP003481">
    <property type="protein sequence ID" value="AFI05365.1"/>
    <property type="molecule type" value="Genomic_DNA"/>
</dbReference>
<dbReference type="PANTHER" id="PTHR33217:SF8">
    <property type="entry name" value="MUTATOR FAMILY TRANSPOSASE"/>
    <property type="match status" value="1"/>
</dbReference>
<dbReference type="HOGENOM" id="CLU_2617135_0_0_7"/>
<dbReference type="GO" id="GO:0003677">
    <property type="term" value="F:DNA binding"/>
    <property type="evidence" value="ECO:0007669"/>
    <property type="project" value="UniProtKB-UniRule"/>
</dbReference>